<dbReference type="EMBL" id="CAEZUZ010000045">
    <property type="protein sequence ID" value="CAB4612905.1"/>
    <property type="molecule type" value="Genomic_DNA"/>
</dbReference>
<sequence>MNREFEIVGFDTSDIRDHHFDAIHDLTTAFDAKFACVSILRRIVDMSGSTASFISVTLPMERGSSREVFSSASTGPFFPVVGTAEKAIEVLSGFGWTDLHKPFSRQLPNIESFPNQTFIGYPLFDQLGVLTGSFAVIVGSLTSQQIIEEHCSRLLALLVHRVQEFHFHETIIAQKPQNEALQLSRRGLIFPSLSDFYASSAHSINGQLAVASLQTQILSNPDVTTQTMSQGLTRISKAIAQTGLLLHRQENAFSLLVNQGRGSQLSTSIEMAQASFDLGMSKKVPSILHMDVSSQVIIAVPGNVAYWMFHNVLRMVASVYQWIPGPDRALEIYATTISDSNSADTYTEFRVHMPFNSEILELSRTLFTADHSYFSGQPLANIGSILFGIMSTLNFNWFVDSTDEEIIIKASIPNAVGSEQ</sequence>
<protein>
    <submittedName>
        <fullName evidence="1">Unannotated protein</fullName>
    </submittedName>
</protein>
<gene>
    <name evidence="1" type="ORF">UFOPK1889_00403</name>
</gene>
<dbReference type="AlphaFoldDB" id="A0A6J6HNG0"/>
<name>A0A6J6HNG0_9ZZZZ</name>
<organism evidence="1">
    <name type="scientific">freshwater metagenome</name>
    <dbReference type="NCBI Taxonomy" id="449393"/>
    <lineage>
        <taxon>unclassified sequences</taxon>
        <taxon>metagenomes</taxon>
        <taxon>ecological metagenomes</taxon>
    </lineage>
</organism>
<reference evidence="1" key="1">
    <citation type="submission" date="2020-05" db="EMBL/GenBank/DDBJ databases">
        <authorList>
            <person name="Chiriac C."/>
            <person name="Salcher M."/>
            <person name="Ghai R."/>
            <person name="Kavagutti S V."/>
        </authorList>
    </citation>
    <scope>NUCLEOTIDE SEQUENCE</scope>
</reference>
<accession>A0A6J6HNG0</accession>
<proteinExistence type="predicted"/>
<evidence type="ECO:0000313" key="1">
    <source>
        <dbReference type="EMBL" id="CAB4612905.1"/>
    </source>
</evidence>